<dbReference type="GO" id="GO:0004252">
    <property type="term" value="F:serine-type endopeptidase activity"/>
    <property type="evidence" value="ECO:0007669"/>
    <property type="project" value="InterPro"/>
</dbReference>
<comment type="similarity">
    <text evidence="1 6">Belongs to the peptidase S8 family.</text>
</comment>
<gene>
    <name evidence="9" type="ORF">HPP92_000008</name>
</gene>
<feature type="region of interest" description="Disordered" evidence="7">
    <location>
        <begin position="1"/>
        <end position="23"/>
    </location>
</feature>
<evidence type="ECO:0000256" key="2">
    <source>
        <dbReference type="ARBA" id="ARBA00022670"/>
    </source>
</evidence>
<reference evidence="9 10" key="1">
    <citation type="journal article" date="2020" name="Nat. Food">
        <title>A phased Vanilla planifolia genome enables genetic improvement of flavour and production.</title>
        <authorList>
            <person name="Hasing T."/>
            <person name="Tang H."/>
            <person name="Brym M."/>
            <person name="Khazi F."/>
            <person name="Huang T."/>
            <person name="Chambers A.H."/>
        </authorList>
    </citation>
    <scope>NUCLEOTIDE SEQUENCE [LARGE SCALE GENOMIC DNA]</scope>
    <source>
        <tissue evidence="9">Leaf</tissue>
    </source>
</reference>
<evidence type="ECO:0000256" key="7">
    <source>
        <dbReference type="SAM" id="MobiDB-lite"/>
    </source>
</evidence>
<evidence type="ECO:0000256" key="4">
    <source>
        <dbReference type="ARBA" id="ARBA00022801"/>
    </source>
</evidence>
<dbReference type="Proteomes" id="UP000639772">
    <property type="component" value="Chromosome 1"/>
</dbReference>
<name>A0A835S4S8_VANPL</name>
<dbReference type="InterPro" id="IPR036852">
    <property type="entry name" value="Peptidase_S8/S53_dom_sf"/>
</dbReference>
<evidence type="ECO:0000313" key="9">
    <source>
        <dbReference type="EMBL" id="KAG0499936.1"/>
    </source>
</evidence>
<dbReference type="PROSITE" id="PS51892">
    <property type="entry name" value="SUBTILASE"/>
    <property type="match status" value="1"/>
</dbReference>
<dbReference type="OrthoDB" id="640735at2759"/>
<feature type="compositionally biased region" description="Polar residues" evidence="7">
    <location>
        <begin position="1"/>
        <end position="10"/>
    </location>
</feature>
<keyword evidence="3" id="KW-0732">Signal</keyword>
<evidence type="ECO:0000256" key="1">
    <source>
        <dbReference type="ARBA" id="ARBA00011073"/>
    </source>
</evidence>
<dbReference type="AlphaFoldDB" id="A0A835S4S8"/>
<dbReference type="Gene3D" id="3.50.30.30">
    <property type="match status" value="1"/>
</dbReference>
<protein>
    <recommendedName>
        <fullName evidence="8">Peptidase S8/S53 domain-containing protein</fullName>
    </recommendedName>
</protein>
<keyword evidence="4" id="KW-0378">Hydrolase</keyword>
<dbReference type="Gene3D" id="3.40.50.200">
    <property type="entry name" value="Peptidase S8/S53 domain"/>
    <property type="match status" value="1"/>
</dbReference>
<organism evidence="9 10">
    <name type="scientific">Vanilla planifolia</name>
    <name type="common">Vanilla</name>
    <dbReference type="NCBI Taxonomy" id="51239"/>
    <lineage>
        <taxon>Eukaryota</taxon>
        <taxon>Viridiplantae</taxon>
        <taxon>Streptophyta</taxon>
        <taxon>Embryophyta</taxon>
        <taxon>Tracheophyta</taxon>
        <taxon>Spermatophyta</taxon>
        <taxon>Magnoliopsida</taxon>
        <taxon>Liliopsida</taxon>
        <taxon>Asparagales</taxon>
        <taxon>Orchidaceae</taxon>
        <taxon>Vanilloideae</taxon>
        <taxon>Vanilleae</taxon>
        <taxon>Vanilla</taxon>
    </lineage>
</organism>
<evidence type="ECO:0000256" key="6">
    <source>
        <dbReference type="PROSITE-ProRule" id="PRU01240"/>
    </source>
</evidence>
<dbReference type="InterPro" id="IPR045051">
    <property type="entry name" value="SBT"/>
</dbReference>
<sequence>MPCSSRSPVGTISPVRTEIGPKPAPTMAAFSSRGPNIIAPQILKPDITAPGVDILASNSEATLFAISTDRNATLPFIAMSGTSMSCPHVAGVMGLLRKLYPNWSPAAIRSTIMTTAKRLAAASTRTTPGKPIKDADKEEATPFAYGSGHIQPDLAVEPGLVYDMDVGDYLTFLCSYG</sequence>
<dbReference type="GO" id="GO:0006508">
    <property type="term" value="P:proteolysis"/>
    <property type="evidence" value="ECO:0007669"/>
    <property type="project" value="UniProtKB-KW"/>
</dbReference>
<comment type="caution">
    <text evidence="6">Lacks conserved residue(s) required for the propagation of feature annotation.</text>
</comment>
<dbReference type="SUPFAM" id="SSF52743">
    <property type="entry name" value="Subtilisin-like"/>
    <property type="match status" value="1"/>
</dbReference>
<dbReference type="InterPro" id="IPR000209">
    <property type="entry name" value="Peptidase_S8/S53_dom"/>
</dbReference>
<keyword evidence="5" id="KW-0720">Serine protease</keyword>
<accession>A0A835S4S8</accession>
<dbReference type="EMBL" id="JADCNM010000001">
    <property type="protein sequence ID" value="KAG0499936.1"/>
    <property type="molecule type" value="Genomic_DNA"/>
</dbReference>
<evidence type="ECO:0000256" key="3">
    <source>
        <dbReference type="ARBA" id="ARBA00022729"/>
    </source>
</evidence>
<dbReference type="PANTHER" id="PTHR10795">
    <property type="entry name" value="PROPROTEIN CONVERTASE SUBTILISIN/KEXIN"/>
    <property type="match status" value="1"/>
</dbReference>
<feature type="domain" description="Peptidase S8/S53" evidence="8">
    <location>
        <begin position="22"/>
        <end position="148"/>
    </location>
</feature>
<evidence type="ECO:0000313" key="10">
    <source>
        <dbReference type="Proteomes" id="UP000639772"/>
    </source>
</evidence>
<dbReference type="PROSITE" id="PS00138">
    <property type="entry name" value="SUBTILASE_SER"/>
    <property type="match status" value="1"/>
</dbReference>
<comment type="caution">
    <text evidence="9">The sequence shown here is derived from an EMBL/GenBank/DDBJ whole genome shotgun (WGS) entry which is preliminary data.</text>
</comment>
<dbReference type="Pfam" id="PF00082">
    <property type="entry name" value="Peptidase_S8"/>
    <property type="match status" value="1"/>
</dbReference>
<keyword evidence="2" id="KW-0645">Protease</keyword>
<evidence type="ECO:0000256" key="5">
    <source>
        <dbReference type="ARBA" id="ARBA00022825"/>
    </source>
</evidence>
<evidence type="ECO:0000259" key="8">
    <source>
        <dbReference type="Pfam" id="PF00082"/>
    </source>
</evidence>
<dbReference type="InterPro" id="IPR023828">
    <property type="entry name" value="Peptidase_S8_Ser-AS"/>
</dbReference>
<proteinExistence type="inferred from homology"/>